<dbReference type="NCBIfam" id="TIGR00713">
    <property type="entry name" value="hemL"/>
    <property type="match status" value="1"/>
</dbReference>
<dbReference type="EMBL" id="AP022569">
    <property type="protein sequence ID" value="BBX47961.1"/>
    <property type="molecule type" value="Genomic_DNA"/>
</dbReference>
<evidence type="ECO:0000256" key="5">
    <source>
        <dbReference type="ARBA" id="ARBA00022898"/>
    </source>
</evidence>
<dbReference type="Pfam" id="PF00202">
    <property type="entry name" value="Aminotran_3"/>
    <property type="match status" value="1"/>
</dbReference>
<organism evidence="10 11">
    <name type="scientific">Mycobacterium cookii</name>
    <dbReference type="NCBI Taxonomy" id="1775"/>
    <lineage>
        <taxon>Bacteria</taxon>
        <taxon>Bacillati</taxon>
        <taxon>Actinomycetota</taxon>
        <taxon>Actinomycetes</taxon>
        <taxon>Mycobacteriales</taxon>
        <taxon>Mycobacteriaceae</taxon>
        <taxon>Mycobacterium</taxon>
    </lineage>
</organism>
<name>A0A7I7L2C4_9MYCO</name>
<gene>
    <name evidence="8 10" type="primary">hemL</name>
    <name evidence="10" type="ORF">MCOO_39760</name>
</gene>
<dbReference type="HAMAP" id="MF_00375">
    <property type="entry name" value="HemL_aminotrans_3"/>
    <property type="match status" value="1"/>
</dbReference>
<feature type="modified residue" description="N6-(pyridoxal phosphate)lysine" evidence="8">
    <location>
        <position position="337"/>
    </location>
</feature>
<accession>A0A7I7L2C4</accession>
<evidence type="ECO:0000256" key="4">
    <source>
        <dbReference type="ARBA" id="ARBA00008981"/>
    </source>
</evidence>
<comment type="cofactor">
    <cofactor evidence="2 8">
        <name>pyridoxal 5'-phosphate</name>
        <dbReference type="ChEBI" id="CHEBI:597326"/>
    </cofactor>
</comment>
<comment type="subunit">
    <text evidence="8">Homodimer.</text>
</comment>
<dbReference type="GO" id="GO:0030170">
    <property type="term" value="F:pyridoxal phosphate binding"/>
    <property type="evidence" value="ECO:0007669"/>
    <property type="project" value="InterPro"/>
</dbReference>
<keyword evidence="5 8" id="KW-0663">Pyridoxal phosphate</keyword>
<dbReference type="GO" id="GO:0042286">
    <property type="term" value="F:glutamate-1-semialdehyde 2,1-aminomutase activity"/>
    <property type="evidence" value="ECO:0007669"/>
    <property type="project" value="UniProtKB-UniRule"/>
</dbReference>
<reference evidence="10 11" key="1">
    <citation type="journal article" date="2019" name="Emerg. Microbes Infect.">
        <title>Comprehensive subspecies identification of 175 nontuberculous mycobacteria species based on 7547 genomic profiles.</title>
        <authorList>
            <person name="Matsumoto Y."/>
            <person name="Kinjo T."/>
            <person name="Motooka D."/>
            <person name="Nabeya D."/>
            <person name="Jung N."/>
            <person name="Uechi K."/>
            <person name="Horii T."/>
            <person name="Iida T."/>
            <person name="Fujita J."/>
            <person name="Nakamura S."/>
        </authorList>
    </citation>
    <scope>NUCLEOTIDE SEQUENCE [LARGE SCALE GENOMIC DNA]</scope>
    <source>
        <strain evidence="10 11">JCM 12404</strain>
    </source>
</reference>
<dbReference type="PANTHER" id="PTHR43713">
    <property type="entry name" value="GLUTAMATE-1-SEMIALDEHYDE 2,1-AMINOMUTASE"/>
    <property type="match status" value="1"/>
</dbReference>
<dbReference type="Gene3D" id="3.40.640.10">
    <property type="entry name" value="Type I PLP-dependent aspartate aminotransferase-like (Major domain)"/>
    <property type="match status" value="1"/>
</dbReference>
<keyword evidence="8" id="KW-0963">Cytoplasm</keyword>
<dbReference type="GO" id="GO:0006782">
    <property type="term" value="P:protoporphyrinogen IX biosynthetic process"/>
    <property type="evidence" value="ECO:0007669"/>
    <property type="project" value="UniProtKB-UniRule"/>
</dbReference>
<dbReference type="InterPro" id="IPR049704">
    <property type="entry name" value="Aminotrans_3_PPA_site"/>
</dbReference>
<dbReference type="EC" id="5.4.3.8" evidence="8"/>
<dbReference type="InterPro" id="IPR005814">
    <property type="entry name" value="Aminotrans_3"/>
</dbReference>
<keyword evidence="7 8" id="KW-0627">Porphyrin biosynthesis</keyword>
<dbReference type="InterPro" id="IPR015424">
    <property type="entry name" value="PyrdxlP-dep_Trfase"/>
</dbReference>
<sequence>MRPPIRTDQLHPVVKPAAAAGTLVNVPTSDRAAPPQAAAQPASSQRASDRAAPPQAAAQPASSQRASDRPRRTEASAKLFDDACAVIPGGVNSPVRAFTAVGGTPRFITAADGYWLTDADGNRYVDLVCSWGPMILGHAHPLVVDAVTKAAANGLSFGAPTPGESELAREIIDRMPPVERIRLVNSGTEATMSAVRLARGFTGRAKIVKFSGCYHGHVDALLADAGSGVATLGLPSSPGVTGATAADTIVLPYNDIDVVTQTFEKFGDQIAAVITEASPGNMGVVPPIPGYNAQLRAVTAEHGALLIVDEVMTGFRVSRSGWYGIDPVDADLFTFGKVMSGGLPAAAFGGRAEVMERLAPLGPVYQAGTLSGNPVAVAAGLATLRAADDAVYEKLDDNANRLADLLSGALSNAGVVHHIPQAGNMLSVFFGETLVTDFASARATETWRFAPFFHALLDGGVYPPCSAFEAWFVSAALDDAAFARIADALPAAANAAAAAKEDTP</sequence>
<keyword evidence="6 8" id="KW-0413">Isomerase</keyword>
<comment type="catalytic activity">
    <reaction evidence="1 8">
        <text>(S)-4-amino-5-oxopentanoate = 5-aminolevulinate</text>
        <dbReference type="Rhea" id="RHEA:14265"/>
        <dbReference type="ChEBI" id="CHEBI:57501"/>
        <dbReference type="ChEBI" id="CHEBI:356416"/>
        <dbReference type="EC" id="5.4.3.8"/>
    </reaction>
</comment>
<feature type="compositionally biased region" description="Basic and acidic residues" evidence="9">
    <location>
        <begin position="66"/>
        <end position="75"/>
    </location>
</feature>
<dbReference type="Proteomes" id="UP000465866">
    <property type="component" value="Chromosome"/>
</dbReference>
<dbReference type="InterPro" id="IPR015422">
    <property type="entry name" value="PyrdxlP-dep_Trfase_small"/>
</dbReference>
<evidence type="ECO:0000256" key="7">
    <source>
        <dbReference type="ARBA" id="ARBA00023244"/>
    </source>
</evidence>
<evidence type="ECO:0000313" key="10">
    <source>
        <dbReference type="EMBL" id="BBX47961.1"/>
    </source>
</evidence>
<dbReference type="PROSITE" id="PS00600">
    <property type="entry name" value="AA_TRANSFER_CLASS_3"/>
    <property type="match status" value="1"/>
</dbReference>
<comment type="pathway">
    <text evidence="3">Porphyrin-containing compound metabolism; protoporphyrin-IX biosynthesis; 5-aminolevulinate from L-glutamyl-tRNA(Glu): step 2/2.</text>
</comment>
<evidence type="ECO:0000256" key="1">
    <source>
        <dbReference type="ARBA" id="ARBA00001579"/>
    </source>
</evidence>
<keyword evidence="11" id="KW-1185">Reference proteome</keyword>
<dbReference type="NCBIfam" id="NF000818">
    <property type="entry name" value="PRK00062.1"/>
    <property type="match status" value="1"/>
</dbReference>
<dbReference type="FunFam" id="3.40.640.10:FF:000021">
    <property type="entry name" value="Glutamate-1-semialdehyde 2,1-aminomutase"/>
    <property type="match status" value="1"/>
</dbReference>
<dbReference type="KEGG" id="mcoo:MCOO_39760"/>
<evidence type="ECO:0000256" key="3">
    <source>
        <dbReference type="ARBA" id="ARBA00004819"/>
    </source>
</evidence>
<dbReference type="GO" id="GO:0008483">
    <property type="term" value="F:transaminase activity"/>
    <property type="evidence" value="ECO:0007669"/>
    <property type="project" value="InterPro"/>
</dbReference>
<dbReference type="UniPathway" id="UPA00251">
    <property type="reaction ID" value="UER00317"/>
</dbReference>
<evidence type="ECO:0000256" key="9">
    <source>
        <dbReference type="SAM" id="MobiDB-lite"/>
    </source>
</evidence>
<comment type="similarity">
    <text evidence="4 8">Belongs to the class-III pyridoxal-phosphate-dependent aminotransferase family. HemL subfamily.</text>
</comment>
<dbReference type="InterPro" id="IPR015421">
    <property type="entry name" value="PyrdxlP-dep_Trfase_major"/>
</dbReference>
<evidence type="ECO:0000256" key="6">
    <source>
        <dbReference type="ARBA" id="ARBA00023235"/>
    </source>
</evidence>
<dbReference type="SUPFAM" id="SSF53383">
    <property type="entry name" value="PLP-dependent transferases"/>
    <property type="match status" value="1"/>
</dbReference>
<dbReference type="InterPro" id="IPR004639">
    <property type="entry name" value="4pyrrol_synth_GluAld_NH2Trfase"/>
</dbReference>
<evidence type="ECO:0000313" key="11">
    <source>
        <dbReference type="Proteomes" id="UP000465866"/>
    </source>
</evidence>
<dbReference type="CDD" id="cd00610">
    <property type="entry name" value="OAT_like"/>
    <property type="match status" value="1"/>
</dbReference>
<feature type="compositionally biased region" description="Low complexity" evidence="9">
    <location>
        <begin position="29"/>
        <end position="65"/>
    </location>
</feature>
<comment type="subcellular location">
    <subcellularLocation>
        <location evidence="8">Cytoplasm</location>
    </subcellularLocation>
</comment>
<protein>
    <recommendedName>
        <fullName evidence="8">Glutamate-1-semialdehyde 2,1-aminomutase</fullName>
        <shortName evidence="8">GSA</shortName>
        <ecNumber evidence="8">5.4.3.8</ecNumber>
    </recommendedName>
    <alternativeName>
        <fullName evidence="8">Glutamate-1-semialdehyde aminotransferase</fullName>
        <shortName evidence="8">GSA-AT</shortName>
    </alternativeName>
</protein>
<dbReference type="Gene3D" id="3.90.1150.10">
    <property type="entry name" value="Aspartate Aminotransferase, domain 1"/>
    <property type="match status" value="1"/>
</dbReference>
<dbReference type="AlphaFoldDB" id="A0A7I7L2C4"/>
<proteinExistence type="inferred from homology"/>
<evidence type="ECO:0000256" key="8">
    <source>
        <dbReference type="HAMAP-Rule" id="MF_00375"/>
    </source>
</evidence>
<dbReference type="GO" id="GO:0005737">
    <property type="term" value="C:cytoplasm"/>
    <property type="evidence" value="ECO:0007669"/>
    <property type="project" value="UniProtKB-SubCell"/>
</dbReference>
<dbReference type="PANTHER" id="PTHR43713:SF3">
    <property type="entry name" value="GLUTAMATE-1-SEMIALDEHYDE 2,1-AMINOMUTASE 1, CHLOROPLASTIC-RELATED"/>
    <property type="match status" value="1"/>
</dbReference>
<evidence type="ECO:0000256" key="2">
    <source>
        <dbReference type="ARBA" id="ARBA00001933"/>
    </source>
</evidence>
<feature type="region of interest" description="Disordered" evidence="9">
    <location>
        <begin position="21"/>
        <end position="75"/>
    </location>
</feature>